<accession>D8RG56</accession>
<reference evidence="1 2" key="1">
    <citation type="journal article" date="2011" name="Science">
        <title>The Selaginella genome identifies genetic changes associated with the evolution of vascular plants.</title>
        <authorList>
            <person name="Banks J.A."/>
            <person name="Nishiyama T."/>
            <person name="Hasebe M."/>
            <person name="Bowman J.L."/>
            <person name="Gribskov M."/>
            <person name="dePamphilis C."/>
            <person name="Albert V.A."/>
            <person name="Aono N."/>
            <person name="Aoyama T."/>
            <person name="Ambrose B.A."/>
            <person name="Ashton N.W."/>
            <person name="Axtell M.J."/>
            <person name="Barker E."/>
            <person name="Barker M.S."/>
            <person name="Bennetzen J.L."/>
            <person name="Bonawitz N.D."/>
            <person name="Chapple C."/>
            <person name="Cheng C."/>
            <person name="Correa L.G."/>
            <person name="Dacre M."/>
            <person name="DeBarry J."/>
            <person name="Dreyer I."/>
            <person name="Elias M."/>
            <person name="Engstrom E.M."/>
            <person name="Estelle M."/>
            <person name="Feng L."/>
            <person name="Finet C."/>
            <person name="Floyd S.K."/>
            <person name="Frommer W.B."/>
            <person name="Fujita T."/>
            <person name="Gramzow L."/>
            <person name="Gutensohn M."/>
            <person name="Harholt J."/>
            <person name="Hattori M."/>
            <person name="Heyl A."/>
            <person name="Hirai T."/>
            <person name="Hiwatashi Y."/>
            <person name="Ishikawa M."/>
            <person name="Iwata M."/>
            <person name="Karol K.G."/>
            <person name="Koehler B."/>
            <person name="Kolukisaoglu U."/>
            <person name="Kubo M."/>
            <person name="Kurata T."/>
            <person name="Lalonde S."/>
            <person name="Li K."/>
            <person name="Li Y."/>
            <person name="Litt A."/>
            <person name="Lyons E."/>
            <person name="Manning G."/>
            <person name="Maruyama T."/>
            <person name="Michael T.P."/>
            <person name="Mikami K."/>
            <person name="Miyazaki S."/>
            <person name="Morinaga S."/>
            <person name="Murata T."/>
            <person name="Mueller-Roeber B."/>
            <person name="Nelson D.R."/>
            <person name="Obara M."/>
            <person name="Oguri Y."/>
            <person name="Olmstead R.G."/>
            <person name="Onodera N."/>
            <person name="Petersen B.L."/>
            <person name="Pils B."/>
            <person name="Prigge M."/>
            <person name="Rensing S.A."/>
            <person name="Riano-Pachon D.M."/>
            <person name="Roberts A.W."/>
            <person name="Sato Y."/>
            <person name="Scheller H.V."/>
            <person name="Schulz B."/>
            <person name="Schulz C."/>
            <person name="Shakirov E.V."/>
            <person name="Shibagaki N."/>
            <person name="Shinohara N."/>
            <person name="Shippen D.E."/>
            <person name="Soerensen I."/>
            <person name="Sotooka R."/>
            <person name="Sugimoto N."/>
            <person name="Sugita M."/>
            <person name="Sumikawa N."/>
            <person name="Tanurdzic M."/>
            <person name="Theissen G."/>
            <person name="Ulvskov P."/>
            <person name="Wakazuki S."/>
            <person name="Weng J.K."/>
            <person name="Willats W.W."/>
            <person name="Wipf D."/>
            <person name="Wolf P.G."/>
            <person name="Yang L."/>
            <person name="Zimmer A.D."/>
            <person name="Zhu Q."/>
            <person name="Mitros T."/>
            <person name="Hellsten U."/>
            <person name="Loque D."/>
            <person name="Otillar R."/>
            <person name="Salamov A."/>
            <person name="Schmutz J."/>
            <person name="Shapiro H."/>
            <person name="Lindquist E."/>
            <person name="Lucas S."/>
            <person name="Rokhsar D."/>
            <person name="Grigoriev I.V."/>
        </authorList>
    </citation>
    <scope>NUCLEOTIDE SEQUENCE [LARGE SCALE GENOMIC DNA]</scope>
</reference>
<organism evidence="2">
    <name type="scientific">Selaginella moellendorffii</name>
    <name type="common">Spikemoss</name>
    <dbReference type="NCBI Taxonomy" id="88036"/>
    <lineage>
        <taxon>Eukaryota</taxon>
        <taxon>Viridiplantae</taxon>
        <taxon>Streptophyta</taxon>
        <taxon>Embryophyta</taxon>
        <taxon>Tracheophyta</taxon>
        <taxon>Lycopodiopsida</taxon>
        <taxon>Selaginellales</taxon>
        <taxon>Selaginellaceae</taxon>
        <taxon>Selaginella</taxon>
    </lineage>
</organism>
<name>D8RG56_SELML</name>
<proteinExistence type="predicted"/>
<dbReference type="KEGG" id="smo:SELMODRAFT_410878"/>
<keyword evidence="2" id="KW-1185">Reference proteome</keyword>
<dbReference type="EMBL" id="GL377578">
    <property type="protein sequence ID" value="EFJ28982.1"/>
    <property type="molecule type" value="Genomic_DNA"/>
</dbReference>
<gene>
    <name evidence="1" type="ORF">SELMODRAFT_410878</name>
</gene>
<dbReference type="AlphaFoldDB" id="D8RG56"/>
<evidence type="ECO:0000313" key="1">
    <source>
        <dbReference type="EMBL" id="EFJ28982.1"/>
    </source>
</evidence>
<evidence type="ECO:0000313" key="2">
    <source>
        <dbReference type="Proteomes" id="UP000001514"/>
    </source>
</evidence>
<dbReference type="HOGENOM" id="CLU_1672277_0_0_1"/>
<dbReference type="InParanoid" id="D8RG56"/>
<sequence>MPSGRGLFVTFMDTNAEVARELYPTGKHEDELYTPIHIIGSSDVFSKTPSLRFDVTENENLFKHGRMHSKLSGGMKVEDCWDLRRGLLGERFLDDVGDYLQQLGDRRTAFLILTFSMRRTLVRQRMFKDSKHLIVEVCGGSEHLRSRNGTKSNGKCLF</sequence>
<dbReference type="Gramene" id="EFJ28982">
    <property type="protein sequence ID" value="EFJ28982"/>
    <property type="gene ID" value="SELMODRAFT_410878"/>
</dbReference>
<dbReference type="Proteomes" id="UP000001514">
    <property type="component" value="Unassembled WGS sequence"/>
</dbReference>
<protein>
    <submittedName>
        <fullName evidence="1">Uncharacterized protein</fullName>
    </submittedName>
</protein>